<dbReference type="RefSeq" id="WP_146826728.1">
    <property type="nucleotide sequence ID" value="NZ_BAAAYQ010000001.1"/>
</dbReference>
<keyword evidence="6" id="KW-1003">Cell membrane</keyword>
<comment type="similarity">
    <text evidence="2 6">Belongs to the 4-toluene sulfonate uptake permease (TSUP) (TC 2.A.102) family.</text>
</comment>
<dbReference type="OrthoDB" id="528320at2"/>
<comment type="subcellular location">
    <subcellularLocation>
        <location evidence="6">Cell membrane</location>
        <topology evidence="6">Multi-pass membrane protein</topology>
    </subcellularLocation>
    <subcellularLocation>
        <location evidence="1">Membrane</location>
        <topology evidence="1">Multi-pass membrane protein</topology>
    </subcellularLocation>
</comment>
<evidence type="ECO:0000256" key="4">
    <source>
        <dbReference type="ARBA" id="ARBA00022989"/>
    </source>
</evidence>
<feature type="transmembrane region" description="Helical" evidence="6">
    <location>
        <begin position="222"/>
        <end position="241"/>
    </location>
</feature>
<dbReference type="Proteomes" id="UP000321769">
    <property type="component" value="Unassembled WGS sequence"/>
</dbReference>
<evidence type="ECO:0000256" key="3">
    <source>
        <dbReference type="ARBA" id="ARBA00022692"/>
    </source>
</evidence>
<feature type="transmembrane region" description="Helical" evidence="6">
    <location>
        <begin position="161"/>
        <end position="185"/>
    </location>
</feature>
<evidence type="ECO:0000256" key="5">
    <source>
        <dbReference type="ARBA" id="ARBA00023136"/>
    </source>
</evidence>
<keyword evidence="8" id="KW-1185">Reference proteome</keyword>
<feature type="transmembrane region" description="Helical" evidence="6">
    <location>
        <begin position="191"/>
        <end position="210"/>
    </location>
</feature>
<keyword evidence="4 6" id="KW-1133">Transmembrane helix</keyword>
<dbReference type="PANTHER" id="PTHR43701">
    <property type="entry name" value="MEMBRANE TRANSPORTER PROTEIN MJ0441-RELATED"/>
    <property type="match status" value="1"/>
</dbReference>
<feature type="transmembrane region" description="Helical" evidence="6">
    <location>
        <begin position="74"/>
        <end position="92"/>
    </location>
</feature>
<comment type="caution">
    <text evidence="7">The sequence shown here is derived from an EMBL/GenBank/DDBJ whole genome shotgun (WGS) entry which is preliminary data.</text>
</comment>
<dbReference type="InterPro" id="IPR051598">
    <property type="entry name" value="TSUP/Inactive_protease-like"/>
</dbReference>
<evidence type="ECO:0000313" key="7">
    <source>
        <dbReference type="EMBL" id="GEO89023.1"/>
    </source>
</evidence>
<dbReference type="InterPro" id="IPR002781">
    <property type="entry name" value="TM_pro_TauE-like"/>
</dbReference>
<keyword evidence="5 6" id="KW-0472">Membrane</keyword>
<reference evidence="7 8" key="1">
    <citation type="submission" date="2019-07" db="EMBL/GenBank/DDBJ databases">
        <title>Whole genome shotgun sequence of Aeromicrobium flavum NBRC 107625.</title>
        <authorList>
            <person name="Hosoyama A."/>
            <person name="Uohara A."/>
            <person name="Ohji S."/>
            <person name="Ichikawa N."/>
        </authorList>
    </citation>
    <scope>NUCLEOTIDE SEQUENCE [LARGE SCALE GENOMIC DNA]</scope>
    <source>
        <strain evidence="7 8">NBRC 107625</strain>
    </source>
</reference>
<name>A0A512HU98_9ACTN</name>
<organism evidence="7 8">
    <name type="scientific">Aeromicrobium flavum</name>
    <dbReference type="NCBI Taxonomy" id="416568"/>
    <lineage>
        <taxon>Bacteria</taxon>
        <taxon>Bacillati</taxon>
        <taxon>Actinomycetota</taxon>
        <taxon>Actinomycetes</taxon>
        <taxon>Propionibacteriales</taxon>
        <taxon>Nocardioidaceae</taxon>
        <taxon>Aeromicrobium</taxon>
    </lineage>
</organism>
<evidence type="ECO:0000313" key="8">
    <source>
        <dbReference type="Proteomes" id="UP000321769"/>
    </source>
</evidence>
<dbReference type="PANTHER" id="PTHR43701:SF2">
    <property type="entry name" value="MEMBRANE TRANSPORTER PROTEIN YJNA-RELATED"/>
    <property type="match status" value="1"/>
</dbReference>
<keyword evidence="3 6" id="KW-0812">Transmembrane</keyword>
<proteinExistence type="inferred from homology"/>
<protein>
    <recommendedName>
        <fullName evidence="6">Probable membrane transporter protein</fullName>
    </recommendedName>
</protein>
<evidence type="ECO:0000256" key="2">
    <source>
        <dbReference type="ARBA" id="ARBA00009142"/>
    </source>
</evidence>
<dbReference type="AlphaFoldDB" id="A0A512HU98"/>
<feature type="transmembrane region" description="Helical" evidence="6">
    <location>
        <begin position="43"/>
        <end position="62"/>
    </location>
</feature>
<evidence type="ECO:0000256" key="1">
    <source>
        <dbReference type="ARBA" id="ARBA00004141"/>
    </source>
</evidence>
<evidence type="ECO:0000256" key="6">
    <source>
        <dbReference type="RuleBase" id="RU363041"/>
    </source>
</evidence>
<dbReference type="Pfam" id="PF01925">
    <property type="entry name" value="TauE"/>
    <property type="match status" value="1"/>
</dbReference>
<feature type="transmembrane region" description="Helical" evidence="6">
    <location>
        <begin position="98"/>
        <end position="116"/>
    </location>
</feature>
<accession>A0A512HU98</accession>
<dbReference type="EMBL" id="BJZQ01000005">
    <property type="protein sequence ID" value="GEO89023.1"/>
    <property type="molecule type" value="Genomic_DNA"/>
</dbReference>
<gene>
    <name evidence="7" type="ORF">AFL01nite_13500</name>
</gene>
<feature type="transmembrane region" description="Helical" evidence="6">
    <location>
        <begin position="253"/>
        <end position="272"/>
    </location>
</feature>
<dbReference type="GO" id="GO:0005886">
    <property type="term" value="C:plasma membrane"/>
    <property type="evidence" value="ECO:0007669"/>
    <property type="project" value="UniProtKB-SubCell"/>
</dbReference>
<sequence>MTLALAVVAGVLIGLSVGALGGGGSILAVPVLVFLLDQTPAEATTGSLVVVGVTALIGAAAAHRVGNVLLGRGVVFGTVAIGGAAIGAKAASHVRGEVLLAAFAILLLLIGSLMAWRQFHHNRRGDSAGIRPRLDDPIVTFSPTFACNCPRALKLFLTATAVGLLTGFLGVGGGFLVVPALVLAMGLPMKYAAGTSLVVITITSAAALMVRAGTGTDPDWGFVLALTVASGVAAAVGASVADRLDTARLQGAFTILILGVSLYTAALAFPALL</sequence>